<evidence type="ECO:0000256" key="3">
    <source>
        <dbReference type="ARBA" id="ARBA00006046"/>
    </source>
</evidence>
<protein>
    <recommendedName>
        <fullName evidence="4">Phytoene desaturase</fullName>
    </recommendedName>
    <alternativeName>
        <fullName evidence="7">Phytoene desaturase (3,4-didehydrolycopene-forming)</fullName>
    </alternativeName>
</protein>
<dbReference type="PANTHER" id="PTHR43734">
    <property type="entry name" value="PHYTOENE DESATURASE"/>
    <property type="match status" value="1"/>
</dbReference>
<keyword evidence="9" id="KW-1133">Transmembrane helix</keyword>
<evidence type="ECO:0000256" key="7">
    <source>
        <dbReference type="ARBA" id="ARBA00034551"/>
    </source>
</evidence>
<accession>A0A8H3F814</accession>
<dbReference type="OrthoDB" id="7777654at2759"/>
<evidence type="ECO:0000259" key="10">
    <source>
        <dbReference type="Pfam" id="PF01593"/>
    </source>
</evidence>
<reference evidence="11" key="1">
    <citation type="submission" date="2021-03" db="EMBL/GenBank/DDBJ databases">
        <authorList>
            <person name="Tagirdzhanova G."/>
        </authorList>
    </citation>
    <scope>NUCLEOTIDE SEQUENCE</scope>
</reference>
<keyword evidence="9" id="KW-0812">Transmembrane</keyword>
<keyword evidence="6 8" id="KW-0560">Oxidoreductase</keyword>
<evidence type="ECO:0000256" key="8">
    <source>
        <dbReference type="RuleBase" id="RU362075"/>
    </source>
</evidence>
<dbReference type="Proteomes" id="UP000664169">
    <property type="component" value="Unassembled WGS sequence"/>
</dbReference>
<organism evidence="11 12">
    <name type="scientific">Gomphillus americanus</name>
    <dbReference type="NCBI Taxonomy" id="1940652"/>
    <lineage>
        <taxon>Eukaryota</taxon>
        <taxon>Fungi</taxon>
        <taxon>Dikarya</taxon>
        <taxon>Ascomycota</taxon>
        <taxon>Pezizomycotina</taxon>
        <taxon>Lecanoromycetes</taxon>
        <taxon>OSLEUM clade</taxon>
        <taxon>Ostropomycetidae</taxon>
        <taxon>Ostropales</taxon>
        <taxon>Graphidaceae</taxon>
        <taxon>Gomphilloideae</taxon>
        <taxon>Gomphillus</taxon>
    </lineage>
</organism>
<dbReference type="PANTHER" id="PTHR43734:SF1">
    <property type="entry name" value="PHYTOENE DESATURASE"/>
    <property type="match status" value="1"/>
</dbReference>
<dbReference type="SUPFAM" id="SSF51905">
    <property type="entry name" value="FAD/NAD(P)-binding domain"/>
    <property type="match status" value="1"/>
</dbReference>
<dbReference type="Pfam" id="PF01593">
    <property type="entry name" value="Amino_oxidase"/>
    <property type="match status" value="1"/>
</dbReference>
<comment type="caution">
    <text evidence="11">The sequence shown here is derived from an EMBL/GenBank/DDBJ whole genome shotgun (WGS) entry which is preliminary data.</text>
</comment>
<evidence type="ECO:0000313" key="12">
    <source>
        <dbReference type="Proteomes" id="UP000664169"/>
    </source>
</evidence>
<dbReference type="FunFam" id="3.50.50.60:FF:000171">
    <property type="entry name" value="zeta-carotene-forming phytoene desaturase"/>
    <property type="match status" value="1"/>
</dbReference>
<evidence type="ECO:0000256" key="5">
    <source>
        <dbReference type="ARBA" id="ARBA00022746"/>
    </source>
</evidence>
<dbReference type="GO" id="GO:0016166">
    <property type="term" value="F:phytoene dehydrogenase activity"/>
    <property type="evidence" value="ECO:0007669"/>
    <property type="project" value="UniProtKB-ARBA"/>
</dbReference>
<evidence type="ECO:0000256" key="4">
    <source>
        <dbReference type="ARBA" id="ARBA00013293"/>
    </source>
</evidence>
<sequence length="594" mass="66471">MIECIIDPYSGAGTGGIATASRLAKAGWKVTVLEKNDFAGGRCSLIHENGYRFDQGPSLLLLPHLFREAFTDLGTTLEDEGVHLVKSEPNYVLHYHDGVSISLSTDTAAMKATVEAWEGKDGFSRYLAFLRESHDHYENSVEHVLRKSYPTFFSLLKPSILKVLVGMHPFESIWTRAALYFRSERLRRAFTFGSMYMGMSPFDAPGTYSLLQYTELAEGIWYPIGGFYAVLDALKKVGERLGVQYRFDTPVRSVVTSTTSGKSRATGVVLESGEILSADVVIINADLIYASNTLLPQTSRAVALGSKQTSCSSMSFYWSLDIKIPTLEPHNIFLAEKYRESFDDIFKNHKLPDDPSFYVNVPSRLDKTAAPEGCDALVILLPCGHLPPESSARPDRQSSAGTEGIHEDELDELIPKAREAILDVLESRLGVDIRNHIKHEQINDPRSWKEKFNLDRGAILGLSHDFFNVLCFRPQIRSPDHEALWFVGASTHPGTGVPIVLAGAKMVAEDILQEYGEKSMPWPTGVEIEAKKKSGNKVSAKMDLQSMHWRDPGFWLSWTTLFFAVVWIVLFAMLAPRDKSILAIWDKLQYYTEI</sequence>
<feature type="transmembrane region" description="Helical" evidence="9">
    <location>
        <begin position="555"/>
        <end position="575"/>
    </location>
</feature>
<dbReference type="AlphaFoldDB" id="A0A8H3F814"/>
<evidence type="ECO:0000313" key="11">
    <source>
        <dbReference type="EMBL" id="CAF9919413.1"/>
    </source>
</evidence>
<comment type="pathway">
    <text evidence="2 8">Carotenoid biosynthesis.</text>
</comment>
<evidence type="ECO:0000256" key="2">
    <source>
        <dbReference type="ARBA" id="ARBA00004829"/>
    </source>
</evidence>
<comment type="similarity">
    <text evidence="3 8">Belongs to the carotenoid/retinoid oxidoreductase family.</text>
</comment>
<evidence type="ECO:0000256" key="9">
    <source>
        <dbReference type="SAM" id="Phobius"/>
    </source>
</evidence>
<keyword evidence="9" id="KW-0472">Membrane</keyword>
<evidence type="ECO:0000256" key="1">
    <source>
        <dbReference type="ARBA" id="ARBA00001911"/>
    </source>
</evidence>
<gene>
    <name evidence="11" type="ORF">GOMPHAMPRED_001799</name>
</gene>
<dbReference type="InterPro" id="IPR002937">
    <property type="entry name" value="Amino_oxidase"/>
</dbReference>
<dbReference type="NCBIfam" id="TIGR02734">
    <property type="entry name" value="crtI_fam"/>
    <property type="match status" value="1"/>
</dbReference>
<feature type="domain" description="Amine oxidase" evidence="10">
    <location>
        <begin position="16"/>
        <end position="291"/>
    </location>
</feature>
<name>A0A8H3F814_9LECA</name>
<dbReference type="InterPro" id="IPR036188">
    <property type="entry name" value="FAD/NAD-bd_sf"/>
</dbReference>
<comment type="cofactor">
    <cofactor evidence="1">
        <name>NAD(+)</name>
        <dbReference type="ChEBI" id="CHEBI:57540"/>
    </cofactor>
</comment>
<keyword evidence="5 8" id="KW-0125">Carotenoid biosynthesis</keyword>
<dbReference type="InterPro" id="IPR014105">
    <property type="entry name" value="Carotenoid/retinoid_OxRdtase"/>
</dbReference>
<keyword evidence="12" id="KW-1185">Reference proteome</keyword>
<dbReference type="GO" id="GO:0016117">
    <property type="term" value="P:carotenoid biosynthetic process"/>
    <property type="evidence" value="ECO:0007669"/>
    <property type="project" value="UniProtKB-KW"/>
</dbReference>
<dbReference type="EMBL" id="CAJPDQ010000014">
    <property type="protein sequence ID" value="CAF9919413.1"/>
    <property type="molecule type" value="Genomic_DNA"/>
</dbReference>
<dbReference type="Gene3D" id="3.50.50.60">
    <property type="entry name" value="FAD/NAD(P)-binding domain"/>
    <property type="match status" value="2"/>
</dbReference>
<evidence type="ECO:0000256" key="6">
    <source>
        <dbReference type="ARBA" id="ARBA00023002"/>
    </source>
</evidence>
<proteinExistence type="inferred from homology"/>